<evidence type="ECO:0000313" key="3">
    <source>
        <dbReference type="EMBL" id="KAJ8982227.1"/>
    </source>
</evidence>
<keyword evidence="2" id="KW-1133">Transmembrane helix</keyword>
<feature type="region of interest" description="Disordered" evidence="1">
    <location>
        <begin position="156"/>
        <end position="181"/>
    </location>
</feature>
<proteinExistence type="predicted"/>
<name>A0ABQ9JWG4_9CUCU</name>
<comment type="caution">
    <text evidence="3">The sequence shown here is derived from an EMBL/GenBank/DDBJ whole genome shotgun (WGS) entry which is preliminary data.</text>
</comment>
<organism evidence="3 4">
    <name type="scientific">Molorchus minor</name>
    <dbReference type="NCBI Taxonomy" id="1323400"/>
    <lineage>
        <taxon>Eukaryota</taxon>
        <taxon>Metazoa</taxon>
        <taxon>Ecdysozoa</taxon>
        <taxon>Arthropoda</taxon>
        <taxon>Hexapoda</taxon>
        <taxon>Insecta</taxon>
        <taxon>Pterygota</taxon>
        <taxon>Neoptera</taxon>
        <taxon>Endopterygota</taxon>
        <taxon>Coleoptera</taxon>
        <taxon>Polyphaga</taxon>
        <taxon>Cucujiformia</taxon>
        <taxon>Chrysomeloidea</taxon>
        <taxon>Cerambycidae</taxon>
        <taxon>Lamiinae</taxon>
        <taxon>Monochamini</taxon>
        <taxon>Molorchus</taxon>
    </lineage>
</organism>
<evidence type="ECO:0000313" key="4">
    <source>
        <dbReference type="Proteomes" id="UP001162164"/>
    </source>
</evidence>
<evidence type="ECO:0000256" key="2">
    <source>
        <dbReference type="SAM" id="Phobius"/>
    </source>
</evidence>
<feature type="transmembrane region" description="Helical" evidence="2">
    <location>
        <begin position="48"/>
        <end position="68"/>
    </location>
</feature>
<feature type="non-terminal residue" evidence="3">
    <location>
        <position position="1"/>
    </location>
</feature>
<keyword evidence="2" id="KW-0472">Membrane</keyword>
<keyword evidence="2" id="KW-0812">Transmembrane</keyword>
<evidence type="ECO:0008006" key="5">
    <source>
        <dbReference type="Google" id="ProtNLM"/>
    </source>
</evidence>
<keyword evidence="4" id="KW-1185">Reference proteome</keyword>
<sequence length="181" mass="21508">PQTQTLQLKFCPFKSSYNTTIQYICFKYERCCPQGCCYSYSYTYFQSWYFWTIIVVFFLIFYTASWYCKRAEIKFQRRQRARTISGRMSPPGISPNRNEDGNVDHLLDCLIETYRYRNINETRFEHLGPPPKYRDALTMPKLERNDTQFAQIHAISGENDMNTNENPPTYEDATNKQKGNT</sequence>
<dbReference type="Proteomes" id="UP001162164">
    <property type="component" value="Unassembled WGS sequence"/>
</dbReference>
<protein>
    <recommendedName>
        <fullName evidence="5">Vesicular, overexpressed in cancer, prosurvival protein 1</fullName>
    </recommendedName>
</protein>
<gene>
    <name evidence="3" type="ORF">NQ317_013529</name>
</gene>
<accession>A0ABQ9JWG4</accession>
<evidence type="ECO:0000256" key="1">
    <source>
        <dbReference type="SAM" id="MobiDB-lite"/>
    </source>
</evidence>
<dbReference type="EMBL" id="JAPWTJ010000139">
    <property type="protein sequence ID" value="KAJ8982227.1"/>
    <property type="molecule type" value="Genomic_DNA"/>
</dbReference>
<reference evidence="3" key="1">
    <citation type="journal article" date="2023" name="Insect Mol. Biol.">
        <title>Genome sequencing provides insights into the evolution of gene families encoding plant cell wall-degrading enzymes in longhorned beetles.</title>
        <authorList>
            <person name="Shin N.R."/>
            <person name="Okamura Y."/>
            <person name="Kirsch R."/>
            <person name="Pauchet Y."/>
        </authorList>
    </citation>
    <scope>NUCLEOTIDE SEQUENCE</scope>
    <source>
        <strain evidence="3">MMC_N1</strain>
    </source>
</reference>